<sequence length="71" mass="8202">LYLDSTGTGDLTINVLAELNHLQHQTLFTNFLRCEKCRIEEFETEELKNEIVENDELIVSYSIGITELDNL</sequence>
<comment type="caution">
    <text evidence="1">The sequence shown here is derived from an EMBL/GenBank/DDBJ whole genome shotgun (WGS) entry which is preliminary data.</text>
</comment>
<feature type="non-terminal residue" evidence="1">
    <location>
        <position position="1"/>
    </location>
</feature>
<gene>
    <name evidence="1" type="ORF">RFULGI_LOCUS8367</name>
</gene>
<accession>A0A9N9DVH6</accession>
<dbReference type="OrthoDB" id="2441298at2759"/>
<keyword evidence="2" id="KW-1185">Reference proteome</keyword>
<evidence type="ECO:0000313" key="2">
    <source>
        <dbReference type="Proteomes" id="UP000789396"/>
    </source>
</evidence>
<evidence type="ECO:0000313" key="1">
    <source>
        <dbReference type="EMBL" id="CAG8648832.1"/>
    </source>
</evidence>
<dbReference type="AlphaFoldDB" id="A0A9N9DVH6"/>
<proteinExistence type="predicted"/>
<protein>
    <submittedName>
        <fullName evidence="1">15644_t:CDS:1</fullName>
    </submittedName>
</protein>
<dbReference type="EMBL" id="CAJVPZ010013437">
    <property type="protein sequence ID" value="CAG8648832.1"/>
    <property type="molecule type" value="Genomic_DNA"/>
</dbReference>
<organism evidence="1 2">
    <name type="scientific">Racocetra fulgida</name>
    <dbReference type="NCBI Taxonomy" id="60492"/>
    <lineage>
        <taxon>Eukaryota</taxon>
        <taxon>Fungi</taxon>
        <taxon>Fungi incertae sedis</taxon>
        <taxon>Mucoromycota</taxon>
        <taxon>Glomeromycotina</taxon>
        <taxon>Glomeromycetes</taxon>
        <taxon>Diversisporales</taxon>
        <taxon>Gigasporaceae</taxon>
        <taxon>Racocetra</taxon>
    </lineage>
</organism>
<dbReference type="Proteomes" id="UP000789396">
    <property type="component" value="Unassembled WGS sequence"/>
</dbReference>
<reference evidence="1" key="1">
    <citation type="submission" date="2021-06" db="EMBL/GenBank/DDBJ databases">
        <authorList>
            <person name="Kallberg Y."/>
            <person name="Tangrot J."/>
            <person name="Rosling A."/>
        </authorList>
    </citation>
    <scope>NUCLEOTIDE SEQUENCE</scope>
    <source>
        <strain evidence="1">IN212</strain>
    </source>
</reference>
<name>A0A9N9DVH6_9GLOM</name>